<dbReference type="EMBL" id="CM035410">
    <property type="protein sequence ID" value="KAH7437616.1"/>
    <property type="molecule type" value="Genomic_DNA"/>
</dbReference>
<dbReference type="AlphaFoldDB" id="A0A8T2UUP7"/>
<protein>
    <recommendedName>
        <fullName evidence="2">SRCR domain-containing protein</fullName>
    </recommendedName>
</protein>
<feature type="domain" description="SRCR" evidence="2">
    <location>
        <begin position="17"/>
        <end position="66"/>
    </location>
</feature>
<dbReference type="Gene3D" id="1.20.1280.50">
    <property type="match status" value="1"/>
</dbReference>
<evidence type="ECO:0000313" key="3">
    <source>
        <dbReference type="EMBL" id="KAH7437616.1"/>
    </source>
</evidence>
<sequence>METMIPVVSNDILYEVLSRVDGSTLATAACAGSAFRSISLDESIWERICNQQWPSTKNARVKSIVCSLGESNSSSLNDFISIIDVVFRGKPVFSRVLHGIQGADDFNEWFSTCPFRIDALASSDEDEDMTIGTGDISSEGFPGAFSMDEEKKDGKLWEALQEGFRLSWGLISKKTKQLVNLSSWRPLGGRRHWPTDNSFSLYFGSILPGPHSSSCKLARCKLMLNCELQSSPPDGLAVKDNLILTELSLHLEDMRGAHLNGNQRMKTLLMALTSHKSIDHCEVLKTYHRYIKTQSEMKEDKLKADGWIETICLVCGIVPFVSALCYAFGNWHF</sequence>
<reference evidence="3" key="1">
    <citation type="submission" date="2021-08" db="EMBL/GenBank/DDBJ databases">
        <title>WGS assembly of Ceratopteris richardii.</title>
        <authorList>
            <person name="Marchant D.B."/>
            <person name="Chen G."/>
            <person name="Jenkins J."/>
            <person name="Shu S."/>
            <person name="Leebens-Mack J."/>
            <person name="Grimwood J."/>
            <person name="Schmutz J."/>
            <person name="Soltis P."/>
            <person name="Soltis D."/>
            <person name="Chen Z.-H."/>
        </authorList>
    </citation>
    <scope>NUCLEOTIDE SEQUENCE</scope>
    <source>
        <strain evidence="3">Whitten #5841</strain>
        <tissue evidence="3">Leaf</tissue>
    </source>
</reference>
<dbReference type="PANTHER" id="PTHR33736:SF12">
    <property type="entry name" value="F-BOX DOMAIN-CONTAINING PROTEIN"/>
    <property type="match status" value="1"/>
</dbReference>
<dbReference type="InterPro" id="IPR045283">
    <property type="entry name" value="AT3G44326-like"/>
</dbReference>
<comment type="caution">
    <text evidence="3">The sequence shown here is derived from an EMBL/GenBank/DDBJ whole genome shotgun (WGS) entry which is preliminary data.</text>
</comment>
<evidence type="ECO:0000259" key="2">
    <source>
        <dbReference type="PROSITE" id="PS50287"/>
    </source>
</evidence>
<proteinExistence type="predicted"/>
<dbReference type="InterPro" id="IPR036047">
    <property type="entry name" value="F-box-like_dom_sf"/>
</dbReference>
<feature type="transmembrane region" description="Helical" evidence="1">
    <location>
        <begin position="307"/>
        <end position="329"/>
    </location>
</feature>
<evidence type="ECO:0000313" key="4">
    <source>
        <dbReference type="Proteomes" id="UP000825935"/>
    </source>
</evidence>
<dbReference type="InterPro" id="IPR001190">
    <property type="entry name" value="SRCR"/>
</dbReference>
<dbReference type="GO" id="GO:0016020">
    <property type="term" value="C:membrane"/>
    <property type="evidence" value="ECO:0007669"/>
    <property type="project" value="InterPro"/>
</dbReference>
<organism evidence="3 4">
    <name type="scientific">Ceratopteris richardii</name>
    <name type="common">Triangle waterfern</name>
    <dbReference type="NCBI Taxonomy" id="49495"/>
    <lineage>
        <taxon>Eukaryota</taxon>
        <taxon>Viridiplantae</taxon>
        <taxon>Streptophyta</taxon>
        <taxon>Embryophyta</taxon>
        <taxon>Tracheophyta</taxon>
        <taxon>Polypodiopsida</taxon>
        <taxon>Polypodiidae</taxon>
        <taxon>Polypodiales</taxon>
        <taxon>Pteridineae</taxon>
        <taxon>Pteridaceae</taxon>
        <taxon>Parkerioideae</taxon>
        <taxon>Ceratopteris</taxon>
    </lineage>
</organism>
<evidence type="ECO:0000256" key="1">
    <source>
        <dbReference type="SAM" id="Phobius"/>
    </source>
</evidence>
<gene>
    <name evidence="3" type="ORF">KP509_05G080900</name>
</gene>
<keyword evidence="1" id="KW-0472">Membrane</keyword>
<dbReference type="SUPFAM" id="SSF81383">
    <property type="entry name" value="F-box domain"/>
    <property type="match status" value="1"/>
</dbReference>
<dbReference type="PANTHER" id="PTHR33736">
    <property type="entry name" value="F-BOX PROTEIN-RELATED"/>
    <property type="match status" value="1"/>
</dbReference>
<keyword evidence="4" id="KW-1185">Reference proteome</keyword>
<dbReference type="Proteomes" id="UP000825935">
    <property type="component" value="Chromosome 5"/>
</dbReference>
<dbReference type="OMA" id="KIRYENR"/>
<keyword evidence="1" id="KW-1133">Transmembrane helix</keyword>
<accession>A0A8T2UUP7</accession>
<name>A0A8T2UUP7_CERRI</name>
<keyword evidence="1" id="KW-0812">Transmembrane</keyword>
<dbReference type="OrthoDB" id="1907273at2759"/>
<dbReference type="PROSITE" id="PS50287">
    <property type="entry name" value="SRCR_2"/>
    <property type="match status" value="1"/>
</dbReference>